<protein>
    <recommendedName>
        <fullName evidence="10">Kinesin-like protein</fullName>
    </recommendedName>
</protein>
<evidence type="ECO:0000256" key="9">
    <source>
        <dbReference type="PROSITE-ProRule" id="PRU00283"/>
    </source>
</evidence>
<evidence type="ECO:0000256" key="6">
    <source>
        <dbReference type="ARBA" id="ARBA00023054"/>
    </source>
</evidence>
<evidence type="ECO:0000256" key="3">
    <source>
        <dbReference type="ARBA" id="ARBA00022701"/>
    </source>
</evidence>
<dbReference type="GO" id="GO:0005524">
    <property type="term" value="F:ATP binding"/>
    <property type="evidence" value="ECO:0007669"/>
    <property type="project" value="UniProtKB-UniRule"/>
</dbReference>
<gene>
    <name evidence="13" type="ORF">MEDL_37364</name>
</gene>
<dbReference type="FunFam" id="3.40.850.10:FF:000082">
    <property type="entry name" value="OSM3-like kinesin"/>
    <property type="match status" value="1"/>
</dbReference>
<dbReference type="AlphaFoldDB" id="A0A8S3SRA0"/>
<feature type="compositionally biased region" description="Polar residues" evidence="11">
    <location>
        <begin position="658"/>
        <end position="669"/>
    </location>
</feature>
<dbReference type="PROSITE" id="PS00411">
    <property type="entry name" value="KINESIN_MOTOR_1"/>
    <property type="match status" value="1"/>
</dbReference>
<feature type="compositionally biased region" description="Basic and acidic residues" evidence="11">
    <location>
        <begin position="608"/>
        <end position="617"/>
    </location>
</feature>
<feature type="compositionally biased region" description="Polar residues" evidence="11">
    <location>
        <begin position="618"/>
        <end position="629"/>
    </location>
</feature>
<dbReference type="SUPFAM" id="SSF52540">
    <property type="entry name" value="P-loop containing nucleoside triphosphate hydrolases"/>
    <property type="match status" value="1"/>
</dbReference>
<evidence type="ECO:0000256" key="1">
    <source>
        <dbReference type="ARBA" id="ARBA00004245"/>
    </source>
</evidence>
<organism evidence="13 14">
    <name type="scientific">Mytilus edulis</name>
    <name type="common">Blue mussel</name>
    <dbReference type="NCBI Taxonomy" id="6550"/>
    <lineage>
        <taxon>Eukaryota</taxon>
        <taxon>Metazoa</taxon>
        <taxon>Spiralia</taxon>
        <taxon>Lophotrochozoa</taxon>
        <taxon>Mollusca</taxon>
        <taxon>Bivalvia</taxon>
        <taxon>Autobranchia</taxon>
        <taxon>Pteriomorphia</taxon>
        <taxon>Mytilida</taxon>
        <taxon>Mytiloidea</taxon>
        <taxon>Mytilidae</taxon>
        <taxon>Mytilinae</taxon>
        <taxon>Mytilus</taxon>
    </lineage>
</organism>
<evidence type="ECO:0000256" key="7">
    <source>
        <dbReference type="ARBA" id="ARBA00023175"/>
    </source>
</evidence>
<keyword evidence="14" id="KW-1185">Reference proteome</keyword>
<dbReference type="Pfam" id="PF00225">
    <property type="entry name" value="Kinesin"/>
    <property type="match status" value="1"/>
</dbReference>
<feature type="compositionally biased region" description="Basic and acidic residues" evidence="11">
    <location>
        <begin position="670"/>
        <end position="680"/>
    </location>
</feature>
<reference evidence="13" key="1">
    <citation type="submission" date="2021-03" db="EMBL/GenBank/DDBJ databases">
        <authorList>
            <person name="Bekaert M."/>
        </authorList>
    </citation>
    <scope>NUCLEOTIDE SEQUENCE</scope>
</reference>
<dbReference type="GO" id="GO:0007018">
    <property type="term" value="P:microtubule-based movement"/>
    <property type="evidence" value="ECO:0007669"/>
    <property type="project" value="InterPro"/>
</dbReference>
<dbReference type="Gene3D" id="3.40.850.10">
    <property type="entry name" value="Kinesin motor domain"/>
    <property type="match status" value="1"/>
</dbReference>
<dbReference type="PROSITE" id="PS50067">
    <property type="entry name" value="KINESIN_MOTOR_2"/>
    <property type="match status" value="1"/>
</dbReference>
<evidence type="ECO:0000256" key="10">
    <source>
        <dbReference type="RuleBase" id="RU000394"/>
    </source>
</evidence>
<keyword evidence="2" id="KW-0963">Cytoplasm</keyword>
<dbReference type="InterPro" id="IPR019821">
    <property type="entry name" value="Kinesin_motor_CS"/>
</dbReference>
<comment type="subcellular location">
    <subcellularLocation>
        <location evidence="1">Cytoplasm</location>
        <location evidence="1">Cytoskeleton</location>
    </subcellularLocation>
</comment>
<feature type="binding site" evidence="9">
    <location>
        <begin position="107"/>
        <end position="114"/>
    </location>
    <ligand>
        <name>ATP</name>
        <dbReference type="ChEBI" id="CHEBI:30616"/>
    </ligand>
</feature>
<evidence type="ECO:0000256" key="2">
    <source>
        <dbReference type="ARBA" id="ARBA00022490"/>
    </source>
</evidence>
<dbReference type="EMBL" id="CAJPWZ010001797">
    <property type="protein sequence ID" value="CAG2224104.1"/>
    <property type="molecule type" value="Genomic_DNA"/>
</dbReference>
<evidence type="ECO:0000256" key="5">
    <source>
        <dbReference type="ARBA" id="ARBA00022840"/>
    </source>
</evidence>
<dbReference type="OrthoDB" id="3176171at2759"/>
<comment type="caution">
    <text evidence="13">The sequence shown here is derived from an EMBL/GenBank/DDBJ whole genome shotgun (WGS) entry which is preliminary data.</text>
</comment>
<dbReference type="GO" id="GO:0008017">
    <property type="term" value="F:microtubule binding"/>
    <property type="evidence" value="ECO:0007669"/>
    <property type="project" value="InterPro"/>
</dbReference>
<dbReference type="GO" id="GO:0003777">
    <property type="term" value="F:microtubule motor activity"/>
    <property type="evidence" value="ECO:0007669"/>
    <property type="project" value="InterPro"/>
</dbReference>
<dbReference type="Proteomes" id="UP000683360">
    <property type="component" value="Unassembled WGS sequence"/>
</dbReference>
<feature type="domain" description="Kinesin motor" evidence="12">
    <location>
        <begin position="21"/>
        <end position="317"/>
    </location>
</feature>
<accession>A0A8S3SRA0</accession>
<keyword evidence="7 9" id="KW-0505">Motor protein</keyword>
<feature type="compositionally biased region" description="Polar residues" evidence="11">
    <location>
        <begin position="596"/>
        <end position="607"/>
    </location>
</feature>
<evidence type="ECO:0000313" key="13">
    <source>
        <dbReference type="EMBL" id="CAG2224104.1"/>
    </source>
</evidence>
<dbReference type="PANTHER" id="PTHR47969:SF21">
    <property type="entry name" value="KINESIN-LIKE PROTEIN"/>
    <property type="match status" value="1"/>
</dbReference>
<feature type="region of interest" description="Disordered" evidence="11">
    <location>
        <begin position="589"/>
        <end position="633"/>
    </location>
</feature>
<name>A0A8S3SRA0_MYTED</name>
<dbReference type="InterPro" id="IPR001752">
    <property type="entry name" value="Kinesin_motor_dom"/>
</dbReference>
<dbReference type="PRINTS" id="PR00380">
    <property type="entry name" value="KINESINHEAVY"/>
</dbReference>
<evidence type="ECO:0000259" key="12">
    <source>
        <dbReference type="PROSITE" id="PS50067"/>
    </source>
</evidence>
<feature type="region of interest" description="Disordered" evidence="11">
    <location>
        <begin position="649"/>
        <end position="684"/>
    </location>
</feature>
<keyword evidence="3 10" id="KW-0493">Microtubule</keyword>
<keyword evidence="8" id="KW-0206">Cytoskeleton</keyword>
<comment type="similarity">
    <text evidence="9 10">Belongs to the TRAFAC class myosin-kinesin ATPase superfamily. Kinesin family.</text>
</comment>
<keyword evidence="4 9" id="KW-0547">Nucleotide-binding</keyword>
<sequence length="804" mass="90119">MRFNSYSWYDIYFRKMSEGECVKVIVRCRPMNKRENDLKCKPCLSMESKRGQCTIKNPGDPKAPPKMFTFDGSYYTDSVTENIYNEIAYPLVEGVCEGYNGTIFAYGQTGCGKSFTMQGIVDPPTQRGVIPRTFDHIFETVSVIEGTKFLLHASYCEIYNEEIRDLLSKDVKAKLDLHEHPDKGVYVNGLTMHPVHNVADCEKIMERGWKNRATGATLMNADSSRSHSIFSVMLEMSQQDEAGEDHIRAGKLNLVDLAGSERQAKTGATSARLKEATKINLSLSALGNVISALVDGKSKHIPYRDSKLTRLLQDSLGVTASDPSSSDMNDDDDDYDGSKQQANRQDLEEEKERIREEYDARLEDMKKEYENEKVSKNKIQNDMVRLRAFYDNKLSNVDGQIADLPPTAAVLGEIEWKDEDGNILSHPDLESLETEQKQPGGGKVSQTNGEVISGEVIQPSKDGTTTIKQADGKVVVIPPGVTAVKQEDGTIVQVPEGKTAVKQPDGSVVVVPQGTKIVYKNTTNTEYITKTEYVEKEGEERPSSVMGQALPVGPDAGEMKIMTMNQSLEPGAEEEVTAIMIDGVPMLNNDEGLVAPSSSPTQTNMQDQIKHQQEEALKSSSPTQTNMQDQIKHQQEEALGRGFKKVKHQQNDEGLVAPSSSPTQTNMQDQIKHQQEEALKRTKLNTSRKRLLTTSPKTNMQDQIKHQQEEALKRYEGLVAPSSSPTQTNMQDQIKHQQEEALKGKKMMKVWWHQVLLQLMRKRLLVAPSSSPTQTNMQDQIKHQQEEALKGKTLEMMKVWWQRL</sequence>
<dbReference type="InterPro" id="IPR027417">
    <property type="entry name" value="P-loop_NTPase"/>
</dbReference>
<dbReference type="SMART" id="SM00129">
    <property type="entry name" value="KISc"/>
    <property type="match status" value="1"/>
</dbReference>
<evidence type="ECO:0000313" key="14">
    <source>
        <dbReference type="Proteomes" id="UP000683360"/>
    </source>
</evidence>
<feature type="region of interest" description="Disordered" evidence="11">
    <location>
        <begin position="432"/>
        <end position="454"/>
    </location>
</feature>
<keyword evidence="5 9" id="KW-0067">ATP-binding</keyword>
<feature type="region of interest" description="Disordered" evidence="11">
    <location>
        <begin position="315"/>
        <end position="352"/>
    </location>
</feature>
<evidence type="ECO:0000256" key="8">
    <source>
        <dbReference type="ARBA" id="ARBA00023212"/>
    </source>
</evidence>
<evidence type="ECO:0000256" key="11">
    <source>
        <dbReference type="SAM" id="MobiDB-lite"/>
    </source>
</evidence>
<keyword evidence="6" id="KW-0175">Coiled coil</keyword>
<proteinExistence type="inferred from homology"/>
<dbReference type="GO" id="GO:0005874">
    <property type="term" value="C:microtubule"/>
    <property type="evidence" value="ECO:0007669"/>
    <property type="project" value="UniProtKB-KW"/>
</dbReference>
<evidence type="ECO:0000256" key="4">
    <source>
        <dbReference type="ARBA" id="ARBA00022741"/>
    </source>
</evidence>
<dbReference type="InterPro" id="IPR036961">
    <property type="entry name" value="Kinesin_motor_dom_sf"/>
</dbReference>
<dbReference type="PANTHER" id="PTHR47969">
    <property type="entry name" value="CHROMOSOME-ASSOCIATED KINESIN KIF4A-RELATED"/>
    <property type="match status" value="1"/>
</dbReference>
<dbReference type="InterPro" id="IPR027640">
    <property type="entry name" value="Kinesin-like_fam"/>
</dbReference>